<dbReference type="GO" id="GO:0046872">
    <property type="term" value="F:metal ion binding"/>
    <property type="evidence" value="ECO:0007669"/>
    <property type="project" value="UniProtKB-KW"/>
</dbReference>
<keyword evidence="7" id="KW-0961">Cell wall biogenesis/degradation</keyword>
<keyword evidence="7" id="KW-0131">Cell cycle</keyword>
<dbReference type="PANTHER" id="PTHR22926:SF5">
    <property type="entry name" value="PHOSPHO-N-ACETYLMURAMOYL-PENTAPEPTIDE-TRANSFERASE HOMOLOG"/>
    <property type="match status" value="1"/>
</dbReference>
<evidence type="ECO:0000256" key="2">
    <source>
        <dbReference type="ARBA" id="ARBA00005583"/>
    </source>
</evidence>
<evidence type="ECO:0000256" key="1">
    <source>
        <dbReference type="ARBA" id="ARBA00004141"/>
    </source>
</evidence>
<feature type="transmembrane region" description="Helical" evidence="7">
    <location>
        <begin position="167"/>
        <end position="189"/>
    </location>
</feature>
<accession>A0A1G1VQ50</accession>
<dbReference type="PANTHER" id="PTHR22926">
    <property type="entry name" value="PHOSPHO-N-ACETYLMURAMOYL-PENTAPEPTIDE-TRANSFERASE"/>
    <property type="match status" value="1"/>
</dbReference>
<feature type="transmembrane region" description="Helical" evidence="7">
    <location>
        <begin position="137"/>
        <end position="155"/>
    </location>
</feature>
<feature type="transmembrane region" description="Helical" evidence="7">
    <location>
        <begin position="224"/>
        <end position="241"/>
    </location>
</feature>
<dbReference type="EMBL" id="MHCH01000022">
    <property type="protein sequence ID" value="OGY17522.1"/>
    <property type="molecule type" value="Genomic_DNA"/>
</dbReference>
<comment type="catalytic activity">
    <reaction evidence="7">
        <text>UDP-N-acetyl-alpha-D-muramoyl-L-alanyl-gamma-D-glutamyl-meso-2,6-diaminopimeloyl-D-alanyl-D-alanine + di-trans,octa-cis-undecaprenyl phosphate = di-trans,octa-cis-undecaprenyl diphospho-N-acetyl-alpha-D-muramoyl-L-alanyl-D-glutamyl-meso-2,6-diaminopimeloyl-D-alanyl-D-alanine + UMP</text>
        <dbReference type="Rhea" id="RHEA:28386"/>
        <dbReference type="ChEBI" id="CHEBI:57865"/>
        <dbReference type="ChEBI" id="CHEBI:60392"/>
        <dbReference type="ChEBI" id="CHEBI:61386"/>
        <dbReference type="ChEBI" id="CHEBI:61387"/>
        <dbReference type="EC" id="2.7.8.13"/>
    </reaction>
</comment>
<feature type="binding site" evidence="8">
    <location>
        <position position="250"/>
    </location>
    <ligand>
        <name>Mg(2+)</name>
        <dbReference type="ChEBI" id="CHEBI:18420"/>
    </ligand>
</feature>
<dbReference type="STRING" id="1797589.A2784_05170"/>
<comment type="caution">
    <text evidence="9">The sequence shown here is derived from an EMBL/GenBank/DDBJ whole genome shotgun (WGS) entry which is preliminary data.</text>
</comment>
<dbReference type="PROSITE" id="PS01348">
    <property type="entry name" value="MRAY_2"/>
    <property type="match status" value="1"/>
</dbReference>
<name>A0A1G1VQ50_9BACT</name>
<dbReference type="Proteomes" id="UP000177324">
    <property type="component" value="Unassembled WGS sequence"/>
</dbReference>
<feature type="transmembrane region" description="Helical" evidence="7">
    <location>
        <begin position="248"/>
        <end position="267"/>
    </location>
</feature>
<keyword evidence="7" id="KW-1003">Cell membrane</keyword>
<keyword evidence="5 7" id="KW-1133">Transmembrane helix</keyword>
<dbReference type="GO" id="GO:0071555">
    <property type="term" value="P:cell wall organization"/>
    <property type="evidence" value="ECO:0007669"/>
    <property type="project" value="UniProtKB-KW"/>
</dbReference>
<comment type="cofactor">
    <cofactor evidence="7 8">
        <name>Mg(2+)</name>
        <dbReference type="ChEBI" id="CHEBI:18420"/>
    </cofactor>
</comment>
<protein>
    <recommendedName>
        <fullName evidence="7">Phospho-N-acetylmuramoyl-pentapeptide-transferase</fullName>
        <ecNumber evidence="7">2.7.8.13</ecNumber>
    </recommendedName>
    <alternativeName>
        <fullName evidence="7">UDP-MurNAc-pentapeptide phosphotransferase</fullName>
    </alternativeName>
</protein>
<dbReference type="GO" id="GO:0008963">
    <property type="term" value="F:phospho-N-acetylmuramoyl-pentapeptide-transferase activity"/>
    <property type="evidence" value="ECO:0007669"/>
    <property type="project" value="UniProtKB-UniRule"/>
</dbReference>
<dbReference type="InterPro" id="IPR003524">
    <property type="entry name" value="PNAcMuramoyl-5peptid_Trfase"/>
</dbReference>
<keyword evidence="7 8" id="KW-0479">Metal-binding</keyword>
<keyword evidence="3 7" id="KW-0808">Transferase</keyword>
<evidence type="ECO:0000313" key="9">
    <source>
        <dbReference type="EMBL" id="OGY17522.1"/>
    </source>
</evidence>
<dbReference type="HAMAP" id="MF_00038">
    <property type="entry name" value="MraY"/>
    <property type="match status" value="1"/>
</dbReference>
<dbReference type="GO" id="GO:0008360">
    <property type="term" value="P:regulation of cell shape"/>
    <property type="evidence" value="ECO:0007669"/>
    <property type="project" value="UniProtKB-KW"/>
</dbReference>
<evidence type="ECO:0000256" key="3">
    <source>
        <dbReference type="ARBA" id="ARBA00022679"/>
    </source>
</evidence>
<dbReference type="InterPro" id="IPR000715">
    <property type="entry name" value="Glycosyl_transferase_4"/>
</dbReference>
<keyword evidence="4 7" id="KW-0812">Transmembrane</keyword>
<comment type="function">
    <text evidence="7">Catalyzes the initial step of the lipid cycle reactions in the biosynthesis of the cell wall peptidoglycan: transfers peptidoglycan precursor phospho-MurNAc-pentapeptide from UDP-MurNAc-pentapeptide onto the lipid carrier undecaprenyl phosphate, yielding undecaprenyl-pyrophosphoryl-MurNAc-pentapeptide, known as lipid I.</text>
</comment>
<gene>
    <name evidence="7" type="primary">mraY</name>
    <name evidence="9" type="ORF">A2784_05170</name>
</gene>
<reference evidence="9 10" key="1">
    <citation type="journal article" date="2016" name="Nat. Commun.">
        <title>Thousands of microbial genomes shed light on interconnected biogeochemical processes in an aquifer system.</title>
        <authorList>
            <person name="Anantharaman K."/>
            <person name="Brown C.T."/>
            <person name="Hug L.A."/>
            <person name="Sharon I."/>
            <person name="Castelle C.J."/>
            <person name="Probst A.J."/>
            <person name="Thomas B.C."/>
            <person name="Singh A."/>
            <person name="Wilkins M.J."/>
            <person name="Karaoz U."/>
            <person name="Brodie E.L."/>
            <person name="Williams K.H."/>
            <person name="Hubbard S.S."/>
            <person name="Banfield J.F."/>
        </authorList>
    </citation>
    <scope>NUCLEOTIDE SEQUENCE [LARGE SCALE GENOMIC DNA]</scope>
</reference>
<dbReference type="GO" id="GO:0051301">
    <property type="term" value="P:cell division"/>
    <property type="evidence" value="ECO:0007669"/>
    <property type="project" value="UniProtKB-KW"/>
</dbReference>
<feature type="transmembrane region" description="Helical" evidence="7">
    <location>
        <begin position="273"/>
        <end position="292"/>
    </location>
</feature>
<evidence type="ECO:0000313" key="10">
    <source>
        <dbReference type="Proteomes" id="UP000177324"/>
    </source>
</evidence>
<evidence type="ECO:0000256" key="6">
    <source>
        <dbReference type="ARBA" id="ARBA00023136"/>
    </source>
</evidence>
<feature type="transmembrane region" description="Helical" evidence="7">
    <location>
        <begin position="99"/>
        <end position="116"/>
    </location>
</feature>
<keyword evidence="6 7" id="KW-0472">Membrane</keyword>
<dbReference type="GO" id="GO:0051992">
    <property type="term" value="F:UDP-N-acetylmuramoyl-L-alanyl-D-glutamyl-meso-2,6-diaminopimelyl-D-alanyl-D-alanine:undecaprenyl-phosphate transferase activity"/>
    <property type="evidence" value="ECO:0007669"/>
    <property type="project" value="RHEA"/>
</dbReference>
<dbReference type="GO" id="GO:0005886">
    <property type="term" value="C:plasma membrane"/>
    <property type="evidence" value="ECO:0007669"/>
    <property type="project" value="UniProtKB-SubCell"/>
</dbReference>
<evidence type="ECO:0000256" key="4">
    <source>
        <dbReference type="ARBA" id="ARBA00022692"/>
    </source>
</evidence>
<proteinExistence type="inferred from homology"/>
<dbReference type="InterPro" id="IPR018480">
    <property type="entry name" value="PNAcMuramoyl-5peptid_Trfase_CS"/>
</dbReference>
<feature type="transmembrane region" description="Helical" evidence="7">
    <location>
        <begin position="321"/>
        <end position="341"/>
    </location>
</feature>
<evidence type="ECO:0000256" key="8">
    <source>
        <dbReference type="PIRSR" id="PIRSR600715-1"/>
    </source>
</evidence>
<keyword evidence="7 8" id="KW-0460">Magnesium</keyword>
<dbReference type="AlphaFoldDB" id="A0A1G1VQ50"/>
<keyword evidence="7" id="KW-0132">Cell division</keyword>
<comment type="subcellular location">
    <subcellularLocation>
        <location evidence="7">Cell membrane</location>
        <topology evidence="7">Multi-pass membrane protein</topology>
    </subcellularLocation>
    <subcellularLocation>
        <location evidence="1">Membrane</location>
        <topology evidence="1">Multi-pass membrane protein</topology>
    </subcellularLocation>
</comment>
<dbReference type="Pfam" id="PF00953">
    <property type="entry name" value="Glycos_transf_4"/>
    <property type="match status" value="1"/>
</dbReference>
<comment type="pathway">
    <text evidence="7">Cell wall biogenesis; peptidoglycan biosynthesis.</text>
</comment>
<dbReference type="GO" id="GO:0009252">
    <property type="term" value="P:peptidoglycan biosynthetic process"/>
    <property type="evidence" value="ECO:0007669"/>
    <property type="project" value="UniProtKB-UniRule"/>
</dbReference>
<dbReference type="UniPathway" id="UPA00219"/>
<feature type="binding site" evidence="8">
    <location>
        <position position="190"/>
    </location>
    <ligand>
        <name>Mg(2+)</name>
        <dbReference type="ChEBI" id="CHEBI:18420"/>
    </ligand>
</feature>
<sequence length="342" mass="38239">MALLLGLLLFSFFVTSALIVPFINLLYQLKFQRLDQFTKDAFGKHTPIFDKFHAKKVGTPIGGGLLIIMVVSLLFAALFPLIKFLGVFITEVYSVTQEINVIFFTFISFGMLGLYDDIKKLFNGKVGQFGLPLRYKFIIQWALAFIVATLLFFNLKIDLINIPFFGFLHLSWAYIPVAAFVIVAFTNAFNITDGLDGMASGLLMIALFAFWFLSAAILDTPLSVFLALWLGSLIAFLYFNVYPARIFLGDVGALSFGATLAVVGLLFGKIMALVIVGGIFTVEIFVSLLQLLSKRFRHKKLFPVAPLHLWLQHIGWEEPKIVMRAWLAGIILALFGVWLAVI</sequence>
<comment type="similarity">
    <text evidence="2 7">Belongs to the glycosyltransferase 4 family. MraY subfamily.</text>
</comment>
<keyword evidence="7" id="KW-0573">Peptidoglycan synthesis</keyword>
<feature type="transmembrane region" description="Helical" evidence="7">
    <location>
        <begin position="201"/>
        <end position="218"/>
    </location>
</feature>
<feature type="transmembrane region" description="Helical" evidence="7">
    <location>
        <begin position="6"/>
        <end position="27"/>
    </location>
</feature>
<dbReference type="EC" id="2.7.8.13" evidence="7"/>
<organism evidence="9 10">
    <name type="scientific">Candidatus Chisholmbacteria bacterium RIFCSPHIGHO2_01_FULL_48_12</name>
    <dbReference type="NCBI Taxonomy" id="1797589"/>
    <lineage>
        <taxon>Bacteria</taxon>
        <taxon>Candidatus Chisholmiibacteriota</taxon>
    </lineage>
</organism>
<keyword evidence="7" id="KW-0133">Cell shape</keyword>
<evidence type="ECO:0000256" key="5">
    <source>
        <dbReference type="ARBA" id="ARBA00022989"/>
    </source>
</evidence>
<feature type="transmembrane region" description="Helical" evidence="7">
    <location>
        <begin position="61"/>
        <end position="79"/>
    </location>
</feature>
<evidence type="ECO:0000256" key="7">
    <source>
        <dbReference type="HAMAP-Rule" id="MF_00038"/>
    </source>
</evidence>